<proteinExistence type="predicted"/>
<dbReference type="PANTHER" id="PTHR23113">
    <property type="entry name" value="GUANINE NUCLEOTIDE EXCHANGE FACTOR"/>
    <property type="match status" value="1"/>
</dbReference>
<dbReference type="Gene3D" id="1.20.870.10">
    <property type="entry name" value="Son of sevenless (SoS) protein Chain: S domain 1"/>
    <property type="match status" value="1"/>
</dbReference>
<evidence type="ECO:0008006" key="6">
    <source>
        <dbReference type="Google" id="ProtNLM"/>
    </source>
</evidence>
<feature type="domain" description="Ras-GEF" evidence="3">
    <location>
        <begin position="130"/>
        <end position="353"/>
    </location>
</feature>
<dbReference type="SUPFAM" id="SSF48366">
    <property type="entry name" value="Ras GEF"/>
    <property type="match status" value="1"/>
</dbReference>
<evidence type="ECO:0000313" key="5">
    <source>
        <dbReference type="EMBL" id="NDV30762.1"/>
    </source>
</evidence>
<protein>
    <recommendedName>
        <fullName evidence="6">Ras-GEF domain-containing protein</fullName>
    </recommendedName>
</protein>
<dbReference type="Gene3D" id="1.10.840.10">
    <property type="entry name" value="Ras guanine-nucleotide exchange factors catalytic domain"/>
    <property type="match status" value="1"/>
</dbReference>
<dbReference type="InterPro" id="IPR000651">
    <property type="entry name" value="Ras-like_Gua-exchang_fac_N"/>
</dbReference>
<dbReference type="PANTHER" id="PTHR23113:SF99">
    <property type="entry name" value="RASGEF DOMAIN-CONTAINING PROTEIN"/>
    <property type="match status" value="1"/>
</dbReference>
<accession>A0A6B2L1A6</accession>
<dbReference type="InterPro" id="IPR036964">
    <property type="entry name" value="RASGEF_cat_dom_sf"/>
</dbReference>
<evidence type="ECO:0000259" key="4">
    <source>
        <dbReference type="PROSITE" id="PS50212"/>
    </source>
</evidence>
<dbReference type="AlphaFoldDB" id="A0A6B2L1A6"/>
<sequence length="506" mass="59072">MEDCKAVFILECLVSHQIFCSTVDFLKLIISRSSIERNAITIYERIFFVLNLWMDLLPSHFIVEVDKIKEIFNNWKLTMKEQFQSNFSLIEAKLNDLNETPAARLLPNFENSPLPAFMSKINGIDLLDIEPVELARQITLINEQFYIKIVPFEFLNKVFEIPKFTFNNLTNNITFNQQLNQWVKTQILSELSLQRRSKLLAKFINTVQHLISLKNLNSAQIIIKALKALPVASLRKTWILLPSPSKEYFENTNFEEILSNDDILNEPSIPVLENLLNEVSRMKQLDPNFMEKTEFIPIQKTRKFARIALKILKTQTLAYNFFFCREILSFIFNSKIVDDDQELIKFSQYVEQENTKSKVKMPEKLHKINSFKGDSTYSEKIKKKSTADIQKSKSDLQNQFSYIQQKKKSLGASIPNEHLPTTSLGVPYRVYAELIDKQIKLINLQSSMKIEQLTKLFNTFQSELNSIKDETCQEFNLIKQNLQQDIIDIEQHYQDKQPKLPKPTTT</sequence>
<dbReference type="Pfam" id="PF00617">
    <property type="entry name" value="RasGEF"/>
    <property type="match status" value="1"/>
</dbReference>
<dbReference type="InterPro" id="IPR023578">
    <property type="entry name" value="Ras_GEF_dom_sf"/>
</dbReference>
<feature type="domain" description="N-terminal Ras-GEF" evidence="4">
    <location>
        <begin position="1"/>
        <end position="102"/>
    </location>
</feature>
<evidence type="ECO:0000259" key="3">
    <source>
        <dbReference type="PROSITE" id="PS50009"/>
    </source>
</evidence>
<dbReference type="EMBL" id="GIBP01001793">
    <property type="protein sequence ID" value="NDV30762.1"/>
    <property type="molecule type" value="Transcribed_RNA"/>
</dbReference>
<dbReference type="InterPro" id="IPR001895">
    <property type="entry name" value="RASGEF_cat_dom"/>
</dbReference>
<dbReference type="GO" id="GO:0007264">
    <property type="term" value="P:small GTPase-mediated signal transduction"/>
    <property type="evidence" value="ECO:0007669"/>
    <property type="project" value="InterPro"/>
</dbReference>
<dbReference type="GO" id="GO:0005085">
    <property type="term" value="F:guanyl-nucleotide exchange factor activity"/>
    <property type="evidence" value="ECO:0007669"/>
    <property type="project" value="UniProtKB-KW"/>
</dbReference>
<dbReference type="InterPro" id="IPR008937">
    <property type="entry name" value="Ras-like_GEF"/>
</dbReference>
<evidence type="ECO:0000256" key="2">
    <source>
        <dbReference type="PROSITE-ProRule" id="PRU00168"/>
    </source>
</evidence>
<reference evidence="5" key="1">
    <citation type="journal article" date="2020" name="J. Eukaryot. Microbiol.">
        <title>De novo Sequencing, Assembly and Annotation of the Transcriptome for the Free-Living Testate Amoeba Arcella intermedia.</title>
        <authorList>
            <person name="Ribeiro G.M."/>
            <person name="Porfirio-Sousa A.L."/>
            <person name="Maurer-Alcala X.X."/>
            <person name="Katz L.A."/>
            <person name="Lahr D.J.G."/>
        </authorList>
    </citation>
    <scope>NUCLEOTIDE SEQUENCE</scope>
</reference>
<name>A0A6B2L1A6_9EUKA</name>
<organism evidence="5">
    <name type="scientific">Arcella intermedia</name>
    <dbReference type="NCBI Taxonomy" id="1963864"/>
    <lineage>
        <taxon>Eukaryota</taxon>
        <taxon>Amoebozoa</taxon>
        <taxon>Tubulinea</taxon>
        <taxon>Elardia</taxon>
        <taxon>Arcellinida</taxon>
        <taxon>Sphaerothecina</taxon>
        <taxon>Arcellidae</taxon>
        <taxon>Arcella</taxon>
    </lineage>
</organism>
<dbReference type="PROSITE" id="PS50009">
    <property type="entry name" value="RASGEF_CAT"/>
    <property type="match status" value="1"/>
</dbReference>
<keyword evidence="1 2" id="KW-0344">Guanine-nucleotide releasing factor</keyword>
<dbReference type="SMART" id="SM00147">
    <property type="entry name" value="RasGEF"/>
    <property type="match status" value="1"/>
</dbReference>
<evidence type="ECO:0000256" key="1">
    <source>
        <dbReference type="ARBA" id="ARBA00022658"/>
    </source>
</evidence>
<dbReference type="PROSITE" id="PS50212">
    <property type="entry name" value="RASGEF_NTER"/>
    <property type="match status" value="1"/>
</dbReference>